<proteinExistence type="predicted"/>
<evidence type="ECO:0000313" key="1">
    <source>
        <dbReference type="EMBL" id="MEL0658810.1"/>
    </source>
</evidence>
<sequence length="65" mass="7449">MTIQIEIDEEKLMHLFEQGVLCASDFRCLNSESKQQVSKLCLTSCSKRLKTITCNIPIAMYKQAH</sequence>
<accession>A0ABU9HAI5</accession>
<protein>
    <submittedName>
        <fullName evidence="1">Uncharacterized protein</fullName>
    </submittedName>
</protein>
<evidence type="ECO:0000313" key="2">
    <source>
        <dbReference type="Proteomes" id="UP001366060"/>
    </source>
</evidence>
<reference evidence="1 2" key="1">
    <citation type="submission" date="2024-02" db="EMBL/GenBank/DDBJ databases">
        <title>Bacteria isolated from the canopy kelp, Nereocystis luetkeana.</title>
        <authorList>
            <person name="Pfister C.A."/>
            <person name="Younker I.T."/>
            <person name="Light S.H."/>
        </authorList>
    </citation>
    <scope>NUCLEOTIDE SEQUENCE [LARGE SCALE GENOMIC DNA]</scope>
    <source>
        <strain evidence="1 2">TI.2.07</strain>
    </source>
</reference>
<keyword evidence="2" id="KW-1185">Reference proteome</keyword>
<dbReference type="Proteomes" id="UP001366060">
    <property type="component" value="Unassembled WGS sequence"/>
</dbReference>
<comment type="caution">
    <text evidence="1">The sequence shown here is derived from an EMBL/GenBank/DDBJ whole genome shotgun (WGS) entry which is preliminary data.</text>
</comment>
<name>A0ABU9HAI5_9GAMM</name>
<gene>
    <name evidence="1" type="ORF">V6255_06600</name>
</gene>
<dbReference type="EMBL" id="JBAKBA010000011">
    <property type="protein sequence ID" value="MEL0658810.1"/>
    <property type="molecule type" value="Genomic_DNA"/>
</dbReference>
<organism evidence="1 2">
    <name type="scientific">Psychromonas arctica</name>
    <dbReference type="NCBI Taxonomy" id="168275"/>
    <lineage>
        <taxon>Bacteria</taxon>
        <taxon>Pseudomonadati</taxon>
        <taxon>Pseudomonadota</taxon>
        <taxon>Gammaproteobacteria</taxon>
        <taxon>Alteromonadales</taxon>
        <taxon>Psychromonadaceae</taxon>
        <taxon>Psychromonas</taxon>
    </lineage>
</organism>
<dbReference type="RefSeq" id="WP_341627439.1">
    <property type="nucleotide sequence ID" value="NZ_JBAKBA010000011.1"/>
</dbReference>